<dbReference type="KEGG" id="err:DVR09_02285"/>
<evidence type="ECO:0000313" key="1">
    <source>
        <dbReference type="EMBL" id="AXK41310.1"/>
    </source>
</evidence>
<keyword evidence="2" id="KW-1185">Reference proteome</keyword>
<dbReference type="Pfam" id="PF10025">
    <property type="entry name" value="DUF2267"/>
    <property type="match status" value="1"/>
</dbReference>
<organism evidence="1 2">
    <name type="scientific">Erythrobacter aureus</name>
    <dbReference type="NCBI Taxonomy" id="2182384"/>
    <lineage>
        <taxon>Bacteria</taxon>
        <taxon>Pseudomonadati</taxon>
        <taxon>Pseudomonadota</taxon>
        <taxon>Alphaproteobacteria</taxon>
        <taxon>Sphingomonadales</taxon>
        <taxon>Erythrobacteraceae</taxon>
        <taxon>Erythrobacter/Porphyrobacter group</taxon>
        <taxon>Erythrobacter</taxon>
    </lineage>
</organism>
<proteinExistence type="predicted"/>
<reference evidence="2" key="1">
    <citation type="submission" date="2018-07" db="EMBL/GenBank/DDBJ databases">
        <title>Genome sequence of Erythrobacter strain YH-07, an antagonistic bacterium isolated from Yellow Sea.</title>
        <authorList>
            <person name="Tang T."/>
            <person name="Liu Q."/>
            <person name="Sun X."/>
        </authorList>
    </citation>
    <scope>NUCLEOTIDE SEQUENCE [LARGE SCALE GENOMIC DNA]</scope>
    <source>
        <strain evidence="2">YH-07</strain>
    </source>
</reference>
<dbReference type="InterPro" id="IPR018727">
    <property type="entry name" value="DUF2267"/>
</dbReference>
<dbReference type="Gene3D" id="1.10.490.110">
    <property type="entry name" value="Uncharacterized conserved protein DUF2267"/>
    <property type="match status" value="1"/>
</dbReference>
<dbReference type="Proteomes" id="UP000254508">
    <property type="component" value="Chromosome"/>
</dbReference>
<name>A0A345YBK8_9SPHN</name>
<dbReference type="AlphaFoldDB" id="A0A345YBK8"/>
<gene>
    <name evidence="1" type="ORF">DVR09_02285</name>
</gene>
<dbReference type="InterPro" id="IPR038282">
    <property type="entry name" value="DUF2267_sf"/>
</dbReference>
<dbReference type="RefSeq" id="WP_115415499.1">
    <property type="nucleotide sequence ID" value="NZ_CP031357.1"/>
</dbReference>
<dbReference type="EMBL" id="CP031357">
    <property type="protein sequence ID" value="AXK41310.1"/>
    <property type="molecule type" value="Genomic_DNA"/>
</dbReference>
<sequence>MAHPYDVEHASRLHVEWCVDLAKRMDVRTTHQSGPQMRAVMHELRRSVPNDAVLEIANALPALERGIFLDGWRLDEAKEEPTTPDEFQDRVYDRVRAHHFRVETLVGDVFWLFCQKLEQPKAAKIRENLPRVLASLWPAP</sequence>
<accession>A0A345YBK8</accession>
<protein>
    <submittedName>
        <fullName evidence="1">DUF2267 domain-containing protein</fullName>
    </submittedName>
</protein>
<dbReference type="OrthoDB" id="20942at2"/>
<evidence type="ECO:0000313" key="2">
    <source>
        <dbReference type="Proteomes" id="UP000254508"/>
    </source>
</evidence>